<dbReference type="GeneTree" id="ENSGT01050000244823"/>
<feature type="domain" description="G-protein coupled receptors family 1 profile" evidence="10">
    <location>
        <begin position="1"/>
        <end position="57"/>
    </location>
</feature>
<keyword evidence="12" id="KW-1185">Reference proteome</keyword>
<keyword evidence="7" id="KW-0675">Receptor</keyword>
<evidence type="ECO:0000313" key="12">
    <source>
        <dbReference type="Proteomes" id="UP000265040"/>
    </source>
</evidence>
<keyword evidence="6 9" id="KW-0472">Membrane</keyword>
<keyword evidence="3 9" id="KW-0812">Transmembrane</keyword>
<dbReference type="PROSITE" id="PS50262">
    <property type="entry name" value="G_PROTEIN_RECEP_F1_2"/>
    <property type="match status" value="1"/>
</dbReference>
<feature type="transmembrane region" description="Helical" evidence="9">
    <location>
        <begin position="9"/>
        <end position="26"/>
    </location>
</feature>
<keyword evidence="4 9" id="KW-1133">Transmembrane helix</keyword>
<dbReference type="PRINTS" id="PR00237">
    <property type="entry name" value="GPCRRHODOPSN"/>
</dbReference>
<dbReference type="Gene3D" id="1.20.1070.10">
    <property type="entry name" value="Rhodopsin 7-helix transmembrane proteins"/>
    <property type="match status" value="1"/>
</dbReference>
<evidence type="ECO:0000256" key="2">
    <source>
        <dbReference type="ARBA" id="ARBA00022475"/>
    </source>
</evidence>
<reference evidence="11" key="2">
    <citation type="submission" date="2025-08" db="UniProtKB">
        <authorList>
            <consortium name="Ensembl"/>
        </authorList>
    </citation>
    <scope>IDENTIFICATION</scope>
</reference>
<feature type="transmembrane region" description="Helical" evidence="9">
    <location>
        <begin position="38"/>
        <end position="60"/>
    </location>
</feature>
<evidence type="ECO:0000256" key="6">
    <source>
        <dbReference type="ARBA" id="ARBA00023136"/>
    </source>
</evidence>
<gene>
    <name evidence="11" type="primary">NPY</name>
</gene>
<sequence length="93" mass="10519">HDSNLTRTLGVLILVFLLCFCPYYGVSLAGDAALNDLSISYVVYLFYFNSCLNPLIYTLFYPWFRRAIKLIVTCKILQPGSSDTNILQRGSVD</sequence>
<dbReference type="Pfam" id="PF00001">
    <property type="entry name" value="7tm_1"/>
    <property type="match status" value="1"/>
</dbReference>
<dbReference type="InterPro" id="IPR017452">
    <property type="entry name" value="GPCR_Rhodpsn_7TM"/>
</dbReference>
<protein>
    <recommendedName>
        <fullName evidence="10">G-protein coupled receptors family 1 profile domain-containing protein</fullName>
    </recommendedName>
</protein>
<evidence type="ECO:0000256" key="8">
    <source>
        <dbReference type="ARBA" id="ARBA00023224"/>
    </source>
</evidence>
<keyword evidence="5" id="KW-0297">G-protein coupled receptor</keyword>
<organism evidence="11 12">
    <name type="scientific">Anabas testudineus</name>
    <name type="common">Climbing perch</name>
    <name type="synonym">Anthias testudineus</name>
    <dbReference type="NCBI Taxonomy" id="64144"/>
    <lineage>
        <taxon>Eukaryota</taxon>
        <taxon>Metazoa</taxon>
        <taxon>Chordata</taxon>
        <taxon>Craniata</taxon>
        <taxon>Vertebrata</taxon>
        <taxon>Euteleostomi</taxon>
        <taxon>Actinopterygii</taxon>
        <taxon>Neopterygii</taxon>
        <taxon>Teleostei</taxon>
        <taxon>Neoteleostei</taxon>
        <taxon>Acanthomorphata</taxon>
        <taxon>Anabantaria</taxon>
        <taxon>Anabantiformes</taxon>
        <taxon>Anabantoidei</taxon>
        <taxon>Anabantidae</taxon>
        <taxon>Anabas</taxon>
    </lineage>
</organism>
<comment type="subcellular location">
    <subcellularLocation>
        <location evidence="1">Cell membrane</location>
        <topology evidence="1">Multi-pass membrane protein</topology>
    </subcellularLocation>
</comment>
<dbReference type="PANTHER" id="PTHR24249:SF381">
    <property type="entry name" value="TRACE AMINE ASSOCIATED RECEPTOR 19P-RELATED"/>
    <property type="match status" value="1"/>
</dbReference>
<dbReference type="Proteomes" id="UP000265040">
    <property type="component" value="Chromosome 21"/>
</dbReference>
<reference evidence="11 12" key="1">
    <citation type="submission" date="2021-04" db="EMBL/GenBank/DDBJ databases">
        <authorList>
            <consortium name="Wellcome Sanger Institute Data Sharing"/>
        </authorList>
    </citation>
    <scope>NUCLEOTIDE SEQUENCE [LARGE SCALE GENOMIC DNA]</scope>
</reference>
<evidence type="ECO:0000256" key="9">
    <source>
        <dbReference type="SAM" id="Phobius"/>
    </source>
</evidence>
<dbReference type="InterPro" id="IPR050569">
    <property type="entry name" value="TAAR"/>
</dbReference>
<keyword evidence="8" id="KW-0807">Transducer</keyword>
<evidence type="ECO:0000256" key="5">
    <source>
        <dbReference type="ARBA" id="ARBA00023040"/>
    </source>
</evidence>
<name>A0AAQ6IK30_ANATE</name>
<dbReference type="GO" id="GO:0005886">
    <property type="term" value="C:plasma membrane"/>
    <property type="evidence" value="ECO:0007669"/>
    <property type="project" value="UniProtKB-SubCell"/>
</dbReference>
<keyword evidence="2" id="KW-1003">Cell membrane</keyword>
<dbReference type="InterPro" id="IPR000276">
    <property type="entry name" value="GPCR_Rhodpsn"/>
</dbReference>
<reference evidence="11" key="3">
    <citation type="submission" date="2025-09" db="UniProtKB">
        <authorList>
            <consortium name="Ensembl"/>
        </authorList>
    </citation>
    <scope>IDENTIFICATION</scope>
</reference>
<accession>A0AAQ6IK30</accession>
<evidence type="ECO:0000256" key="7">
    <source>
        <dbReference type="ARBA" id="ARBA00023170"/>
    </source>
</evidence>
<dbReference type="SUPFAM" id="SSF81321">
    <property type="entry name" value="Family A G protein-coupled receptor-like"/>
    <property type="match status" value="1"/>
</dbReference>
<dbReference type="Ensembl" id="ENSATET00000075746.1">
    <property type="protein sequence ID" value="ENSATEP00000074112.1"/>
    <property type="gene ID" value="ENSATEG00000030656.1"/>
</dbReference>
<dbReference type="PANTHER" id="PTHR24249">
    <property type="entry name" value="HISTAMINE RECEPTOR-RELATED G-PROTEIN COUPLED RECEPTOR"/>
    <property type="match status" value="1"/>
</dbReference>
<dbReference type="AlphaFoldDB" id="A0AAQ6IK30"/>
<evidence type="ECO:0000256" key="1">
    <source>
        <dbReference type="ARBA" id="ARBA00004651"/>
    </source>
</evidence>
<evidence type="ECO:0000256" key="3">
    <source>
        <dbReference type="ARBA" id="ARBA00022692"/>
    </source>
</evidence>
<evidence type="ECO:0000256" key="4">
    <source>
        <dbReference type="ARBA" id="ARBA00022989"/>
    </source>
</evidence>
<proteinExistence type="predicted"/>
<evidence type="ECO:0000313" key="11">
    <source>
        <dbReference type="Ensembl" id="ENSATEP00000074112.1"/>
    </source>
</evidence>
<evidence type="ECO:0000259" key="10">
    <source>
        <dbReference type="PROSITE" id="PS50262"/>
    </source>
</evidence>
<dbReference type="GO" id="GO:0001594">
    <property type="term" value="F:trace-amine receptor activity"/>
    <property type="evidence" value="ECO:0007669"/>
    <property type="project" value="TreeGrafter"/>
</dbReference>